<feature type="transmembrane region" description="Helical" evidence="1">
    <location>
        <begin position="89"/>
        <end position="111"/>
    </location>
</feature>
<comment type="caution">
    <text evidence="2">The sequence shown here is derived from an EMBL/GenBank/DDBJ whole genome shotgun (WGS) entry which is preliminary data.</text>
</comment>
<evidence type="ECO:0000313" key="2">
    <source>
        <dbReference type="EMBL" id="MRH41868.1"/>
    </source>
</evidence>
<evidence type="ECO:0000313" key="3">
    <source>
        <dbReference type="Proteomes" id="UP000799092"/>
    </source>
</evidence>
<keyword evidence="1" id="KW-0812">Transmembrane</keyword>
<dbReference type="EMBL" id="WJNG01000002">
    <property type="protein sequence ID" value="MRH41868.1"/>
    <property type="molecule type" value="Genomic_DNA"/>
</dbReference>
<keyword evidence="1" id="KW-1133">Transmembrane helix</keyword>
<name>A0A6A8D8F3_9BACI</name>
<reference evidence="2" key="1">
    <citation type="submission" date="2019-11" db="EMBL/GenBank/DDBJ databases">
        <authorList>
            <person name="Li J."/>
        </authorList>
    </citation>
    <scope>NUCLEOTIDE SEQUENCE</scope>
    <source>
        <strain evidence="2">B6B</strain>
    </source>
</reference>
<sequence>MGNWLVNYSQLIPFGITEQHVHFIIGFLGVIICYYLLYPIIKLLMLLNWNRVLTYFIGSFLLLITFGTLKLRDIVNGREEEPFVNLANVALGIVFFGGTLIVYHIAHTIVIQIKSHSSKST</sequence>
<organism evidence="2 3">
    <name type="scientific">Aquibacillus halophilus</name>
    <dbReference type="NCBI Taxonomy" id="930132"/>
    <lineage>
        <taxon>Bacteria</taxon>
        <taxon>Bacillati</taxon>
        <taxon>Bacillota</taxon>
        <taxon>Bacilli</taxon>
        <taxon>Bacillales</taxon>
        <taxon>Bacillaceae</taxon>
        <taxon>Aquibacillus</taxon>
    </lineage>
</organism>
<proteinExistence type="predicted"/>
<gene>
    <name evidence="2" type="ORF">GH741_04170</name>
</gene>
<protein>
    <submittedName>
        <fullName evidence="2">Uncharacterized protein</fullName>
    </submittedName>
</protein>
<dbReference type="RefSeq" id="WP_153735483.1">
    <property type="nucleotide sequence ID" value="NZ_WJNG01000002.1"/>
</dbReference>
<feature type="transmembrane region" description="Helical" evidence="1">
    <location>
        <begin position="52"/>
        <end position="69"/>
    </location>
</feature>
<keyword evidence="3" id="KW-1185">Reference proteome</keyword>
<evidence type="ECO:0000256" key="1">
    <source>
        <dbReference type="SAM" id="Phobius"/>
    </source>
</evidence>
<accession>A0A6A8D8F3</accession>
<dbReference type="AlphaFoldDB" id="A0A6A8D8F3"/>
<keyword evidence="1" id="KW-0472">Membrane</keyword>
<dbReference type="Proteomes" id="UP000799092">
    <property type="component" value="Unassembled WGS sequence"/>
</dbReference>
<feature type="transmembrane region" description="Helical" evidence="1">
    <location>
        <begin position="20"/>
        <end position="40"/>
    </location>
</feature>
<dbReference type="OrthoDB" id="2691801at2"/>